<proteinExistence type="predicted"/>
<organism evidence="1 2">
    <name type="scientific">Flavobacterium cerinum</name>
    <dbReference type="NCBI Taxonomy" id="2502784"/>
    <lineage>
        <taxon>Bacteria</taxon>
        <taxon>Pseudomonadati</taxon>
        <taxon>Bacteroidota</taxon>
        <taxon>Flavobacteriia</taxon>
        <taxon>Flavobacteriales</taxon>
        <taxon>Flavobacteriaceae</taxon>
        <taxon>Flavobacterium</taxon>
    </lineage>
</organism>
<dbReference type="RefSeq" id="WP_256550382.1">
    <property type="nucleotide sequence ID" value="NZ_CP101751.1"/>
</dbReference>
<reference evidence="1" key="1">
    <citation type="submission" date="2022-07" db="EMBL/GenBank/DDBJ databases">
        <title>Isolation, identification, and degradation of a PFOSA degrading strain from sewage treatment plant.</title>
        <authorList>
            <person name="Zhang L."/>
            <person name="Huo Y."/>
        </authorList>
    </citation>
    <scope>NUCLEOTIDE SEQUENCE</scope>
    <source>
        <strain evidence="1">C1</strain>
    </source>
</reference>
<gene>
    <name evidence="1" type="ORF">NOX80_13815</name>
</gene>
<name>A0ABY5ISF4_9FLAO</name>
<keyword evidence="2" id="KW-1185">Reference proteome</keyword>
<evidence type="ECO:0000313" key="2">
    <source>
        <dbReference type="Proteomes" id="UP001059844"/>
    </source>
</evidence>
<sequence>MNQEQEEIFKNILDESAKRLLVVKMLSNFFNHKNLFAVYIRTKVIHNLFKSNPALDPNKLELFHIQYTTTLIELFQKLKKAKEQQYLLVSDEIYINQDLIGKLEKEAQLCDYREESAKHSRTMSEKLRQLYNMLSDGTTTTPFSWNDIIVFSAKLAREFYREITGEQFLQLTDMDDRKTYHNEYVTVEKKLLGRLNVRKFKVKLICGLRFGDEMAEVYEFIDSNDKFVFINSTKSFFLLEEENDKGIDLSKNLSNKNSIVRDLTEKNDWLKNKLNTIKTALTEDVEEVLEGYLEKISSVDFLDELQNVDEQTNILRAMLNININSK</sequence>
<dbReference type="EMBL" id="CP101751">
    <property type="protein sequence ID" value="UUC44703.1"/>
    <property type="molecule type" value="Genomic_DNA"/>
</dbReference>
<dbReference type="Proteomes" id="UP001059844">
    <property type="component" value="Chromosome"/>
</dbReference>
<evidence type="ECO:0000313" key="1">
    <source>
        <dbReference type="EMBL" id="UUC44703.1"/>
    </source>
</evidence>
<protein>
    <submittedName>
        <fullName evidence="1">Uncharacterized protein</fullName>
    </submittedName>
</protein>
<accession>A0ABY5ISF4</accession>